<evidence type="ECO:0000313" key="9">
    <source>
        <dbReference type="EMBL" id="MBK1876871.1"/>
    </source>
</evidence>
<feature type="binding site" evidence="6">
    <location>
        <position position="95"/>
    </location>
    <ligand>
        <name>Fe cation</name>
        <dbReference type="ChEBI" id="CHEBI:24875"/>
        <label>1</label>
    </ligand>
</feature>
<dbReference type="GO" id="GO:0008198">
    <property type="term" value="F:ferrous iron binding"/>
    <property type="evidence" value="ECO:0007669"/>
    <property type="project" value="TreeGrafter"/>
</dbReference>
<keyword evidence="4" id="KW-0560">Oxidoreductase</keyword>
<protein>
    <recommendedName>
        <fullName evidence="7">Ferritin</fullName>
        <ecNumber evidence="7">1.16.3.2</ecNumber>
    </recommendedName>
</protein>
<dbReference type="InterPro" id="IPR041719">
    <property type="entry name" value="Ferritin_prok"/>
</dbReference>
<comment type="similarity">
    <text evidence="1 7">Belongs to the ferritin family. Prokaryotic subfamily.</text>
</comment>
<organism evidence="9 10">
    <name type="scientific">Pelagicoccus mobilis</name>
    <dbReference type="NCBI Taxonomy" id="415221"/>
    <lineage>
        <taxon>Bacteria</taxon>
        <taxon>Pseudomonadati</taxon>
        <taxon>Verrucomicrobiota</taxon>
        <taxon>Opitutia</taxon>
        <taxon>Puniceicoccales</taxon>
        <taxon>Pelagicoccaceae</taxon>
        <taxon>Pelagicoccus</taxon>
    </lineage>
</organism>
<dbReference type="GO" id="GO:0006879">
    <property type="term" value="P:intracellular iron ion homeostasis"/>
    <property type="evidence" value="ECO:0007669"/>
    <property type="project" value="UniProtKB-KW"/>
</dbReference>
<dbReference type="CDD" id="cd01055">
    <property type="entry name" value="Nonheme_Ferritin"/>
    <property type="match status" value="1"/>
</dbReference>
<dbReference type="GO" id="GO:0008199">
    <property type="term" value="F:ferric iron binding"/>
    <property type="evidence" value="ECO:0007669"/>
    <property type="project" value="InterPro"/>
</dbReference>
<keyword evidence="2 7" id="KW-0409">Iron storage</keyword>
<comment type="subcellular location">
    <subcellularLocation>
        <location evidence="7">Cytoplasm</location>
    </subcellularLocation>
</comment>
<feature type="binding site" evidence="6">
    <location>
        <position position="54"/>
    </location>
    <ligand>
        <name>Fe cation</name>
        <dbReference type="ChEBI" id="CHEBI:24875"/>
        <label>1</label>
    </ligand>
</feature>
<dbReference type="EMBL" id="JAENIL010000012">
    <property type="protein sequence ID" value="MBK1876871.1"/>
    <property type="molecule type" value="Genomic_DNA"/>
</dbReference>
<keyword evidence="10" id="KW-1185">Reference proteome</keyword>
<dbReference type="Pfam" id="PF00210">
    <property type="entry name" value="Ferritin"/>
    <property type="match status" value="1"/>
</dbReference>
<comment type="catalytic activity">
    <reaction evidence="7">
        <text>4 Fe(2+) + O2 + 6 H2O = 4 iron(III) oxide-hydroxide + 12 H(+)</text>
        <dbReference type="Rhea" id="RHEA:11972"/>
        <dbReference type="ChEBI" id="CHEBI:15377"/>
        <dbReference type="ChEBI" id="CHEBI:15378"/>
        <dbReference type="ChEBI" id="CHEBI:15379"/>
        <dbReference type="ChEBI" id="CHEBI:29033"/>
        <dbReference type="ChEBI" id="CHEBI:78619"/>
        <dbReference type="EC" id="1.16.3.2"/>
    </reaction>
</comment>
<keyword evidence="3 6" id="KW-0479">Metal-binding</keyword>
<dbReference type="Proteomes" id="UP000617628">
    <property type="component" value="Unassembled WGS sequence"/>
</dbReference>
<dbReference type="InterPro" id="IPR008331">
    <property type="entry name" value="Ferritin_DPS_dom"/>
</dbReference>
<dbReference type="InterPro" id="IPR009040">
    <property type="entry name" value="Ferritin-like_diiron"/>
</dbReference>
<evidence type="ECO:0000256" key="4">
    <source>
        <dbReference type="ARBA" id="ARBA00023002"/>
    </source>
</evidence>
<sequence length="166" mass="18958">MNLSEDLANALNAQIGMEFQASYSYLSMSSYFEANSWDGFASWMSMQSDEERDHAMKFYTYLLDRGATVKLPELEAPAYDFDSPLAVFEASYAQEQKVTASINNLYKIAHNNDDFATVSFLKWFVDEQVEEEKNVTDMIEKIKRAQQNPDAMLMIDQLAGSRKPEA</sequence>
<gene>
    <name evidence="9" type="ORF">JIN87_08330</name>
</gene>
<dbReference type="GO" id="GO:0006826">
    <property type="term" value="P:iron ion transport"/>
    <property type="evidence" value="ECO:0007669"/>
    <property type="project" value="InterPro"/>
</dbReference>
<dbReference type="PANTHER" id="PTHR11431:SF127">
    <property type="entry name" value="BACTERIAL NON-HEME FERRITIN"/>
    <property type="match status" value="1"/>
</dbReference>
<dbReference type="PROSITE" id="PS50905">
    <property type="entry name" value="FERRITIN_LIKE"/>
    <property type="match status" value="1"/>
</dbReference>
<feature type="binding site" evidence="6">
    <location>
        <position position="51"/>
    </location>
    <ligand>
        <name>Fe cation</name>
        <dbReference type="ChEBI" id="CHEBI:24875"/>
        <label>1</label>
    </ligand>
</feature>
<evidence type="ECO:0000256" key="6">
    <source>
        <dbReference type="PIRSR" id="PIRSR601519-1"/>
    </source>
</evidence>
<proteinExistence type="inferred from homology"/>
<feature type="binding site" evidence="6">
    <location>
        <position position="128"/>
    </location>
    <ligand>
        <name>Fe cation</name>
        <dbReference type="ChEBI" id="CHEBI:24875"/>
        <label>1</label>
    </ligand>
</feature>
<feature type="binding site" evidence="6">
    <location>
        <position position="18"/>
    </location>
    <ligand>
        <name>Fe cation</name>
        <dbReference type="ChEBI" id="CHEBI:24875"/>
        <label>1</label>
    </ligand>
</feature>
<evidence type="ECO:0000256" key="1">
    <source>
        <dbReference type="ARBA" id="ARBA00006950"/>
    </source>
</evidence>
<evidence type="ECO:0000256" key="5">
    <source>
        <dbReference type="ARBA" id="ARBA00023004"/>
    </source>
</evidence>
<feature type="domain" description="Ferritin-like diiron" evidence="8">
    <location>
        <begin position="1"/>
        <end position="146"/>
    </location>
</feature>
<evidence type="ECO:0000256" key="2">
    <source>
        <dbReference type="ARBA" id="ARBA00022434"/>
    </source>
</evidence>
<dbReference type="EC" id="1.16.3.2" evidence="7"/>
<name>A0A934RXY1_9BACT</name>
<evidence type="ECO:0000259" key="8">
    <source>
        <dbReference type="PROSITE" id="PS50905"/>
    </source>
</evidence>
<dbReference type="Gene3D" id="1.20.1260.10">
    <property type="match status" value="1"/>
</dbReference>
<comment type="caution">
    <text evidence="9">The sequence shown here is derived from an EMBL/GenBank/DDBJ whole genome shotgun (WGS) entry which is preliminary data.</text>
</comment>
<dbReference type="InterPro" id="IPR009078">
    <property type="entry name" value="Ferritin-like_SF"/>
</dbReference>
<keyword evidence="5 6" id="KW-0408">Iron</keyword>
<comment type="function">
    <text evidence="7">Iron-storage protein.</text>
</comment>
<dbReference type="PANTHER" id="PTHR11431">
    <property type="entry name" value="FERRITIN"/>
    <property type="match status" value="1"/>
</dbReference>
<evidence type="ECO:0000256" key="3">
    <source>
        <dbReference type="ARBA" id="ARBA00022723"/>
    </source>
</evidence>
<dbReference type="GO" id="GO:0004322">
    <property type="term" value="F:ferroxidase activity"/>
    <property type="evidence" value="ECO:0007669"/>
    <property type="project" value="TreeGrafter"/>
</dbReference>
<dbReference type="AlphaFoldDB" id="A0A934RXY1"/>
<reference evidence="9" key="1">
    <citation type="submission" date="2021-01" db="EMBL/GenBank/DDBJ databases">
        <title>Modified the classification status of verrucomicrobia.</title>
        <authorList>
            <person name="Feng X."/>
        </authorList>
    </citation>
    <scope>NUCLEOTIDE SEQUENCE</scope>
    <source>
        <strain evidence="9">KCTC 13126</strain>
    </source>
</reference>
<dbReference type="InterPro" id="IPR012347">
    <property type="entry name" value="Ferritin-like"/>
</dbReference>
<dbReference type="InterPro" id="IPR001519">
    <property type="entry name" value="Ferritin"/>
</dbReference>
<dbReference type="FunFam" id="1.20.1260.10:FF:000001">
    <property type="entry name" value="Non-heme ferritin"/>
    <property type="match status" value="1"/>
</dbReference>
<dbReference type="GO" id="GO:0042802">
    <property type="term" value="F:identical protein binding"/>
    <property type="evidence" value="ECO:0007669"/>
    <property type="project" value="UniProtKB-ARBA"/>
</dbReference>
<accession>A0A934RXY1</accession>
<evidence type="ECO:0000313" key="10">
    <source>
        <dbReference type="Proteomes" id="UP000617628"/>
    </source>
</evidence>
<evidence type="ECO:0000256" key="7">
    <source>
        <dbReference type="RuleBase" id="RU361145"/>
    </source>
</evidence>
<dbReference type="SUPFAM" id="SSF47240">
    <property type="entry name" value="Ferritin-like"/>
    <property type="match status" value="1"/>
</dbReference>
<dbReference type="GO" id="GO:0005829">
    <property type="term" value="C:cytosol"/>
    <property type="evidence" value="ECO:0007669"/>
    <property type="project" value="TreeGrafter"/>
</dbReference>
<dbReference type="RefSeq" id="WP_200355084.1">
    <property type="nucleotide sequence ID" value="NZ_JAENIL010000012.1"/>
</dbReference>
<keyword evidence="7" id="KW-0963">Cytoplasm</keyword>